<evidence type="ECO:0000313" key="1">
    <source>
        <dbReference type="EMBL" id="AXX59746.1"/>
    </source>
</evidence>
<reference evidence="1 2" key="1">
    <citation type="submission" date="2017-01" db="EMBL/GenBank/DDBJ databases">
        <title>Complete Genome Sequence of Vibrio vulnificus FORC_053.</title>
        <authorList>
            <consortium name="Food-borne Pathogen Omics Research Center"/>
            <person name="Chung H.Y."/>
            <person name="Na E.J."/>
            <person name="Song J.S."/>
            <person name="Kim H."/>
            <person name="Lee J.-H."/>
            <person name="Ryu S."/>
            <person name="Choi S.H."/>
        </authorList>
    </citation>
    <scope>NUCLEOTIDE SEQUENCE [LARGE SCALE GENOMIC DNA]</scope>
    <source>
        <strain evidence="1 2">FORC_053</strain>
    </source>
</reference>
<evidence type="ECO:0000313" key="2">
    <source>
        <dbReference type="Proteomes" id="UP000263418"/>
    </source>
</evidence>
<dbReference type="RefSeq" id="WP_118893687.1">
    <property type="nucleotide sequence ID" value="NZ_CP019290.1"/>
</dbReference>
<accession>A0AAN1PMT6</accession>
<dbReference type="AlphaFoldDB" id="A0AAN1PMT6"/>
<dbReference type="Proteomes" id="UP000263418">
    <property type="component" value="Chromosome 1"/>
</dbReference>
<name>A0AAN1PMT6_VIBVL</name>
<proteinExistence type="predicted"/>
<organism evidence="1 2">
    <name type="scientific">Vibrio vulnificus</name>
    <dbReference type="NCBI Taxonomy" id="672"/>
    <lineage>
        <taxon>Bacteria</taxon>
        <taxon>Pseudomonadati</taxon>
        <taxon>Pseudomonadota</taxon>
        <taxon>Gammaproteobacteria</taxon>
        <taxon>Vibrionales</taxon>
        <taxon>Vibrionaceae</taxon>
        <taxon>Vibrio</taxon>
    </lineage>
</organism>
<gene>
    <name evidence="1" type="ORF">FORC53_1407</name>
</gene>
<dbReference type="EMBL" id="CP019290">
    <property type="protein sequence ID" value="AXX59746.1"/>
    <property type="molecule type" value="Genomic_DNA"/>
</dbReference>
<protein>
    <submittedName>
        <fullName evidence="1">Uncharacterized protein</fullName>
    </submittedName>
</protein>
<sequence>MSYEWEDALQDQYMSELYSSIEDELREELYDEHREQAIEEFIFERMQSYYRINPSLAVNAIKFLKKSKDTLDTDPTISLIYSAISIEVLIKSVLLKPIIYGMVHNEYAAEMISSSLLKQTGVDRFKELVFNVIDENVDLGCSIRDYQRKGSDVTLWKERDQIQTKRNSIMHAAVDCSHADAQNALDITGEFVRIILAVVQNFELDLASNGMVTDYVHPDQQSLF</sequence>